<proteinExistence type="predicted"/>
<organism evidence="2 3">
    <name type="scientific">Thermus phage P74-26</name>
    <dbReference type="NCBI Taxonomy" id="2914007"/>
    <lineage>
        <taxon>Viruses</taxon>
        <taxon>Duplodnaviria</taxon>
        <taxon>Heunggongvirae</taxon>
        <taxon>Uroviricota</taxon>
        <taxon>Caudoviricetes</taxon>
        <taxon>Oshimavirus</taxon>
        <taxon>Thermus virus P74-26</taxon>
    </lineage>
</organism>
<sequence length="339" mass="37793">MSQIDGVLFSESGAEVTVQDLIFTDEIPPLFSGNKVIGPKPLVAEGTYYVYDLYSDKYIKRVITKQDLEKYFRNATRDVAVNYEHDRSSGVKGWVRLRDTKYLGEIQTPDGPKAAIFAAIELMPEAAELVAKGYYRDVSIELKPISYEITGLALTAYPVIRHLQFYSDTQTASEEEGLKEPAQYNEGAKMDKETLLSEALQAYGLTPEDLARLPELLAKAKEAERQAEEARRQARFAQLRVELEQKVVKDGLKVAPGALDALAALYLYAEEHEVKFSMNDRQTDLKGLLDEVIAGIEAVSVFGETGAAQLKPNPEPTGVNKERVEEIVNIAIRRLSDNL</sequence>
<keyword evidence="1" id="KW-0175">Coiled coil</keyword>
<dbReference type="KEGG" id="vg:5600643"/>
<dbReference type="GeneID" id="5600643"/>
<dbReference type="RefSeq" id="YP_001468056.1">
    <property type="nucleotide sequence ID" value="NC_009804.1"/>
</dbReference>
<protein>
    <submittedName>
        <fullName evidence="2">Capsid scaffolding protein</fullName>
    </submittedName>
</protein>
<reference evidence="2 3" key="1">
    <citation type="journal article" date="2008" name="J. Mol. Biol.">
        <title>Genome comparison and proteomic characterization of Thermus thermophilus bacteriophages P23-45 and P74-26: siphoviruses with triplex-forming sequences and the longest known tails.</title>
        <authorList>
            <person name="Minakhin L."/>
            <person name="Goel M."/>
            <person name="Berdygulova Z."/>
            <person name="Ramanculov E."/>
            <person name="Florens L."/>
            <person name="Glazko G."/>
            <person name="Karamychev V.N."/>
            <person name="Slesarev A.I."/>
            <person name="Kozyavkin S.A."/>
            <person name="Khromov I."/>
            <person name="Ackermann H.W."/>
            <person name="Washburn M."/>
            <person name="Mushegian A."/>
            <person name="Severinov K."/>
        </authorList>
    </citation>
    <scope>NUCLEOTIDE SEQUENCE</scope>
</reference>
<gene>
    <name evidence="2" type="ORF">P74p86</name>
</gene>
<name>A7XXR4_BP742</name>
<dbReference type="Proteomes" id="UP000001133">
    <property type="component" value="Segment"/>
</dbReference>
<accession>A7XXR4</accession>
<evidence type="ECO:0000313" key="2">
    <source>
        <dbReference type="EMBL" id="ABU97036.1"/>
    </source>
</evidence>
<keyword evidence="3" id="KW-1185">Reference proteome</keyword>
<evidence type="ECO:0000256" key="1">
    <source>
        <dbReference type="SAM" id="Coils"/>
    </source>
</evidence>
<feature type="coiled-coil region" evidence="1">
    <location>
        <begin position="213"/>
        <end position="240"/>
    </location>
</feature>
<evidence type="ECO:0000313" key="3">
    <source>
        <dbReference type="Proteomes" id="UP000001133"/>
    </source>
</evidence>
<dbReference type="EMBL" id="EU100884">
    <property type="protein sequence ID" value="ABU97036.1"/>
    <property type="molecule type" value="Genomic_DNA"/>
</dbReference>